<evidence type="ECO:0000313" key="4">
    <source>
        <dbReference type="EMBL" id="MBO2006576.1"/>
    </source>
</evidence>
<dbReference type="InterPro" id="IPR008207">
    <property type="entry name" value="Sig_transdc_His_kin_Hpt_dom"/>
</dbReference>
<proteinExistence type="predicted"/>
<sequence>MLATDEPGWQALDKRYIRVNYNLNGALIDAVMMLIEQQMAALEQEESPLSLSSEDIQLYEKQLKSSDYYGLFVDTVPDDVKKLYTEAGSSDFNALSQTAHRLKGVFAMLNLLPGKQLCEIVRTAHRRR</sequence>
<dbReference type="CDD" id="cd00088">
    <property type="entry name" value="HPT"/>
    <property type="match status" value="1"/>
</dbReference>
<comment type="caution">
    <text evidence="4">The sequence shown here is derived from an EMBL/GenBank/DDBJ whole genome shotgun (WGS) entry which is preliminary data.</text>
</comment>
<gene>
    <name evidence="4" type="ORF">J4732_01635</name>
</gene>
<dbReference type="GO" id="GO:0004672">
    <property type="term" value="F:protein kinase activity"/>
    <property type="evidence" value="ECO:0007669"/>
    <property type="project" value="UniProtKB-ARBA"/>
</dbReference>
<feature type="domain" description="HPt" evidence="3">
    <location>
        <begin position="61"/>
        <end position="128"/>
    </location>
</feature>
<dbReference type="GO" id="GO:0000160">
    <property type="term" value="P:phosphorelay signal transduction system"/>
    <property type="evidence" value="ECO:0007669"/>
    <property type="project" value="UniProtKB-KW"/>
</dbReference>
<protein>
    <submittedName>
        <fullName evidence="4">Hpt domain-containing protein</fullName>
    </submittedName>
</protein>
<dbReference type="Pfam" id="PF16359">
    <property type="entry name" value="RcsD_ABL"/>
    <property type="match status" value="1"/>
</dbReference>
<name>A0A939NQ14_SERMA</name>
<dbReference type="InterPro" id="IPR036641">
    <property type="entry name" value="HPT_dom_sf"/>
</dbReference>
<evidence type="ECO:0000256" key="1">
    <source>
        <dbReference type="ARBA" id="ARBA00023012"/>
    </source>
</evidence>
<reference evidence="4" key="1">
    <citation type="submission" date="2021-03" db="EMBL/GenBank/DDBJ databases">
        <title>Molecular epidemiology and mechanisms of colistin and carbapenem resistance in Enterobacteriaceae from clinical isolates, the environment and porcine samples in Pretoria, South Africa.</title>
        <authorList>
            <person name="Bogoshi D."/>
            <person name="Mbelle N.M."/>
            <person name="Naidoo V."/>
            <person name="Osei Sekyere J."/>
        </authorList>
    </citation>
    <scope>NUCLEOTIDE SEQUENCE</scope>
    <source>
        <strain evidence="4">C080</strain>
    </source>
</reference>
<organism evidence="4">
    <name type="scientific">Serratia marcescens</name>
    <dbReference type="NCBI Taxonomy" id="615"/>
    <lineage>
        <taxon>Bacteria</taxon>
        <taxon>Pseudomonadati</taxon>
        <taxon>Pseudomonadota</taxon>
        <taxon>Gammaproteobacteria</taxon>
        <taxon>Enterobacterales</taxon>
        <taxon>Yersiniaceae</taxon>
        <taxon>Serratia</taxon>
    </lineage>
</organism>
<feature type="modified residue" description="Phosphohistidine" evidence="2">
    <location>
        <position position="100"/>
    </location>
</feature>
<dbReference type="PROSITE" id="PS50894">
    <property type="entry name" value="HPT"/>
    <property type="match status" value="1"/>
</dbReference>
<dbReference type="SUPFAM" id="SSF47226">
    <property type="entry name" value="Histidine-containing phosphotransfer domain, HPT domain"/>
    <property type="match status" value="1"/>
</dbReference>
<dbReference type="Gene3D" id="1.20.120.160">
    <property type="entry name" value="HPT domain"/>
    <property type="match status" value="1"/>
</dbReference>
<dbReference type="Pfam" id="PF01627">
    <property type="entry name" value="Hpt"/>
    <property type="match status" value="1"/>
</dbReference>
<evidence type="ECO:0000256" key="2">
    <source>
        <dbReference type="PROSITE-ProRule" id="PRU00110"/>
    </source>
</evidence>
<dbReference type="EMBL" id="JAGETR010000009">
    <property type="protein sequence ID" value="MBO2006576.1"/>
    <property type="molecule type" value="Genomic_DNA"/>
</dbReference>
<dbReference type="InterPro" id="IPR032306">
    <property type="entry name" value="RcsD_ABL"/>
</dbReference>
<accession>A0A939NQ14</accession>
<dbReference type="AlphaFoldDB" id="A0A939NQ14"/>
<evidence type="ECO:0000259" key="3">
    <source>
        <dbReference type="PROSITE" id="PS50894"/>
    </source>
</evidence>
<keyword evidence="2" id="KW-0597">Phosphoprotein</keyword>
<keyword evidence="1" id="KW-0902">Two-component regulatory system</keyword>